<feature type="transmembrane region" description="Helical" evidence="1">
    <location>
        <begin position="280"/>
        <end position="299"/>
    </location>
</feature>
<proteinExistence type="predicted"/>
<dbReference type="EMBL" id="JBHZOL010000078">
    <property type="protein sequence ID" value="MFE4107090.1"/>
    <property type="molecule type" value="Genomic_DNA"/>
</dbReference>
<feature type="transmembrane region" description="Helical" evidence="1">
    <location>
        <begin position="81"/>
        <end position="99"/>
    </location>
</feature>
<evidence type="ECO:0000259" key="2">
    <source>
        <dbReference type="Pfam" id="PF09925"/>
    </source>
</evidence>
<reference evidence="3 4" key="1">
    <citation type="submission" date="2024-10" db="EMBL/GenBank/DDBJ databases">
        <authorList>
            <person name="Ratan Roy A."/>
            <person name="Morales Sandoval P.H."/>
            <person name="De Los Santos Villalobos S."/>
            <person name="Chakraborty S."/>
            <person name="Mukherjee J."/>
        </authorList>
    </citation>
    <scope>NUCLEOTIDE SEQUENCE [LARGE SCALE GENOMIC DNA]</scope>
    <source>
        <strain evidence="3 4">S1</strain>
    </source>
</reference>
<dbReference type="Pfam" id="PF09925">
    <property type="entry name" value="DUF2157"/>
    <property type="match status" value="1"/>
</dbReference>
<feature type="transmembrane region" description="Helical" evidence="1">
    <location>
        <begin position="319"/>
        <end position="341"/>
    </location>
</feature>
<dbReference type="InterPro" id="IPR018677">
    <property type="entry name" value="DUF2157"/>
</dbReference>
<feature type="transmembrane region" description="Helical" evidence="1">
    <location>
        <begin position="190"/>
        <end position="210"/>
    </location>
</feature>
<name>A0ABW6IFW8_9CYAN</name>
<comment type="caution">
    <text evidence="3">The sequence shown here is derived from an EMBL/GenBank/DDBJ whole genome shotgun (WGS) entry which is preliminary data.</text>
</comment>
<sequence length="469" mass="52230">MASEKFRQELAQALPQWQQEGLINDEQRHQLASRYQLDQIESNAQNRFTAILIGLGAILLGIGAITFVAANWQAIPRNLKLLLLLTAFVGVNAAGFELWQHAQPETGRRRLGQGLLLLGALLLGANLALGGQLFHRSGSFYDLCLAWSLGTWLMAYSLRLTPLGILAVVLLSFGYWSGLWQTVWGEAVQWRWTLEAMPLLAAGLFISLAYRCHSKAIFGLGAIAVSASYWIVLAQLASGLPLGLTLWLILVPYALFWAYRDRWGAIELSEAQRFQPIAQRLAIGGLGLLYYVGSFYAIWSEPTQSNPQAVNWDVLETYWLGSGSVVILSVVMLWAWITLGWRDRPRQGWRWSGLDATIAFFLLITAGVAYWHWVVTPVGAIATLIFNLLLFLTAVGCIQQGLNRVHRGAFWFGIVLLTLQVLSRVFEYETGLLLKSGTFVLCGVLVIIAGIGFERHRHRLAARSVPTHE</sequence>
<evidence type="ECO:0000313" key="3">
    <source>
        <dbReference type="EMBL" id="MFE4107090.1"/>
    </source>
</evidence>
<organism evidence="3 4">
    <name type="scientific">Almyronema epifaneia S1</name>
    <dbReference type="NCBI Taxonomy" id="2991925"/>
    <lineage>
        <taxon>Bacteria</taxon>
        <taxon>Bacillati</taxon>
        <taxon>Cyanobacteriota</taxon>
        <taxon>Cyanophyceae</taxon>
        <taxon>Nodosilineales</taxon>
        <taxon>Nodosilineaceae</taxon>
        <taxon>Almyronema</taxon>
        <taxon>Almyronema epifaneia</taxon>
    </lineage>
</organism>
<feature type="transmembrane region" description="Helical" evidence="1">
    <location>
        <begin position="111"/>
        <end position="134"/>
    </location>
</feature>
<feature type="transmembrane region" description="Helical" evidence="1">
    <location>
        <begin position="379"/>
        <end position="397"/>
    </location>
</feature>
<feature type="transmembrane region" description="Helical" evidence="1">
    <location>
        <begin position="432"/>
        <end position="453"/>
    </location>
</feature>
<keyword evidence="4" id="KW-1185">Reference proteome</keyword>
<accession>A0ABW6IFW8</accession>
<feature type="transmembrane region" description="Helical" evidence="1">
    <location>
        <begin position="242"/>
        <end position="259"/>
    </location>
</feature>
<keyword evidence="1" id="KW-1133">Transmembrane helix</keyword>
<feature type="transmembrane region" description="Helical" evidence="1">
    <location>
        <begin position="409"/>
        <end position="426"/>
    </location>
</feature>
<feature type="transmembrane region" description="Helical" evidence="1">
    <location>
        <begin position="353"/>
        <end position="373"/>
    </location>
</feature>
<feature type="transmembrane region" description="Helical" evidence="1">
    <location>
        <begin position="165"/>
        <end position="184"/>
    </location>
</feature>
<dbReference type="Proteomes" id="UP001600165">
    <property type="component" value="Unassembled WGS sequence"/>
</dbReference>
<feature type="transmembrane region" description="Helical" evidence="1">
    <location>
        <begin position="48"/>
        <end position="69"/>
    </location>
</feature>
<dbReference type="RefSeq" id="WP_377965475.1">
    <property type="nucleotide sequence ID" value="NZ_JBHZOL010000078.1"/>
</dbReference>
<feature type="domain" description="DUF2157" evidence="2">
    <location>
        <begin position="16"/>
        <end position="163"/>
    </location>
</feature>
<evidence type="ECO:0000256" key="1">
    <source>
        <dbReference type="SAM" id="Phobius"/>
    </source>
</evidence>
<keyword evidence="1" id="KW-0472">Membrane</keyword>
<protein>
    <submittedName>
        <fullName evidence="3">DUF2157 domain-containing protein</fullName>
    </submittedName>
</protein>
<evidence type="ECO:0000313" key="4">
    <source>
        <dbReference type="Proteomes" id="UP001600165"/>
    </source>
</evidence>
<keyword evidence="1" id="KW-0812">Transmembrane</keyword>
<feature type="transmembrane region" description="Helical" evidence="1">
    <location>
        <begin position="217"/>
        <end position="236"/>
    </location>
</feature>
<gene>
    <name evidence="3" type="ORF">ACFVKH_12415</name>
</gene>